<evidence type="ECO:0000313" key="1">
    <source>
        <dbReference type="EMBL" id="RXH85917.1"/>
    </source>
</evidence>
<name>A0A498IUT3_MALDO</name>
<organism evidence="1 2">
    <name type="scientific">Malus domestica</name>
    <name type="common">Apple</name>
    <name type="synonym">Pyrus malus</name>
    <dbReference type="NCBI Taxonomy" id="3750"/>
    <lineage>
        <taxon>Eukaryota</taxon>
        <taxon>Viridiplantae</taxon>
        <taxon>Streptophyta</taxon>
        <taxon>Embryophyta</taxon>
        <taxon>Tracheophyta</taxon>
        <taxon>Spermatophyta</taxon>
        <taxon>Magnoliopsida</taxon>
        <taxon>eudicotyledons</taxon>
        <taxon>Gunneridae</taxon>
        <taxon>Pentapetalae</taxon>
        <taxon>rosids</taxon>
        <taxon>fabids</taxon>
        <taxon>Rosales</taxon>
        <taxon>Rosaceae</taxon>
        <taxon>Amygdaloideae</taxon>
        <taxon>Maleae</taxon>
        <taxon>Malus</taxon>
    </lineage>
</organism>
<accession>A0A498IUT3</accession>
<keyword evidence="2" id="KW-1185">Reference proteome</keyword>
<protein>
    <submittedName>
        <fullName evidence="1">Uncharacterized protein</fullName>
    </submittedName>
</protein>
<sequence length="112" mass="12299">MPCPNTIVSRVADFWRQLRRSFRQRRSAGGYAAGADGFSPTRSPTFILTPIPTLLCLDNLKSVDACHGKLTEVKEAGGLDNLETIQTSQSLTGFESRRSGLICLLKRKASNE</sequence>
<reference evidence="1 2" key="1">
    <citation type="submission" date="2018-10" db="EMBL/GenBank/DDBJ databases">
        <title>A high-quality apple genome assembly.</title>
        <authorList>
            <person name="Hu J."/>
        </authorList>
    </citation>
    <scope>NUCLEOTIDE SEQUENCE [LARGE SCALE GENOMIC DNA]</scope>
    <source>
        <strain evidence="2">cv. HFTH1</strain>
        <tissue evidence="1">Young leaf</tissue>
    </source>
</reference>
<comment type="caution">
    <text evidence="1">The sequence shown here is derived from an EMBL/GenBank/DDBJ whole genome shotgun (WGS) entry which is preliminary data.</text>
</comment>
<gene>
    <name evidence="1" type="ORF">DVH24_016970</name>
</gene>
<dbReference type="EMBL" id="RDQH01000336">
    <property type="protein sequence ID" value="RXH85917.1"/>
    <property type="molecule type" value="Genomic_DNA"/>
</dbReference>
<proteinExistence type="predicted"/>
<dbReference type="Proteomes" id="UP000290289">
    <property type="component" value="Chromosome 10"/>
</dbReference>
<dbReference type="AlphaFoldDB" id="A0A498IUT3"/>
<evidence type="ECO:0000313" key="2">
    <source>
        <dbReference type="Proteomes" id="UP000290289"/>
    </source>
</evidence>